<gene>
    <name evidence="2" type="ORF">BH006_25765</name>
</gene>
<proteinExistence type="predicted"/>
<evidence type="ECO:0000259" key="1">
    <source>
        <dbReference type="Pfam" id="PF23961"/>
    </source>
</evidence>
<comment type="caution">
    <text evidence="2">The sequence shown here is derived from an EMBL/GenBank/DDBJ whole genome shotgun (WGS) entry which is preliminary data.</text>
</comment>
<sequence length="188" mass="21222">MGVLPLSNNTSTARGWLTPTSGDPDYDEALDRLLSQWMRNVSGLPAGMVRPRWQKDQPPLLPVETNWCAFGIIEWPIDDNPAFIRQTDSGTELWRHETFVAMASFYGPSGMKFASIFRDGISVEQNNSELNRMGLTLGDVSSITPFPELINQQWLRRYDITVKIRRKVTRTYNIKSIVDGNVAISTGD</sequence>
<dbReference type="Proteomes" id="UP000852880">
    <property type="component" value="Unassembled WGS sequence"/>
</dbReference>
<dbReference type="InterPro" id="IPR057087">
    <property type="entry name" value="Gp12-like"/>
</dbReference>
<feature type="domain" description="Phage neck terminator protein gp12-like" evidence="1">
    <location>
        <begin position="29"/>
        <end position="186"/>
    </location>
</feature>
<protein>
    <recommendedName>
        <fullName evidence="1">Phage neck terminator protein gp12-like domain-containing protein</fullName>
    </recommendedName>
</protein>
<organism evidence="2">
    <name type="scientific">Salmonella enterica</name>
    <name type="common">Salmonella choleraesuis</name>
    <dbReference type="NCBI Taxonomy" id="28901"/>
    <lineage>
        <taxon>Bacteria</taxon>
        <taxon>Pseudomonadati</taxon>
        <taxon>Pseudomonadota</taxon>
        <taxon>Gammaproteobacteria</taxon>
        <taxon>Enterobacterales</taxon>
        <taxon>Enterobacteriaceae</taxon>
        <taxon>Salmonella</taxon>
    </lineage>
</organism>
<dbReference type="Pfam" id="PF23961">
    <property type="entry name" value="Phage_tail_terminator_9"/>
    <property type="match status" value="1"/>
</dbReference>
<name>A0A3F3IA62_SALER</name>
<dbReference type="AlphaFoldDB" id="A0A3F3IA62"/>
<reference evidence="2" key="1">
    <citation type="submission" date="2016-09" db="EMBL/GenBank/DDBJ databases">
        <title>Whole Genome Sequencing of Salmonella enterica subsp. enterica serovar Nottingham.</title>
        <authorList>
            <person name="Zheng J."/>
            <person name="Wang H."/>
        </authorList>
    </citation>
    <scope>NUCLEOTIDE SEQUENCE [LARGE SCALE GENOMIC DNA]</scope>
    <source>
        <strain evidence="2">CFSAN055411</strain>
    </source>
</reference>
<accession>A0A3F3IA62</accession>
<dbReference type="EMBL" id="MJEL01000041">
    <property type="protein sequence ID" value="OEH96238.1"/>
    <property type="molecule type" value="Genomic_DNA"/>
</dbReference>
<evidence type="ECO:0000313" key="2">
    <source>
        <dbReference type="EMBL" id="OEH96238.1"/>
    </source>
</evidence>